<evidence type="ECO:0000256" key="2">
    <source>
        <dbReference type="ARBA" id="ARBA00022527"/>
    </source>
</evidence>
<evidence type="ECO:0000256" key="3">
    <source>
        <dbReference type="ARBA" id="ARBA00022679"/>
    </source>
</evidence>
<dbReference type="GO" id="GO:0004674">
    <property type="term" value="F:protein serine/threonine kinase activity"/>
    <property type="evidence" value="ECO:0007669"/>
    <property type="project" value="UniProtKB-KW"/>
</dbReference>
<dbReference type="PANTHER" id="PTHR43289">
    <property type="entry name" value="MITOGEN-ACTIVATED PROTEIN KINASE KINASE KINASE 20-RELATED"/>
    <property type="match status" value="1"/>
</dbReference>
<proteinExistence type="predicted"/>
<dbReference type="Gene3D" id="1.10.510.10">
    <property type="entry name" value="Transferase(Phosphotransferase) domain 1"/>
    <property type="match status" value="1"/>
</dbReference>
<evidence type="ECO:0000313" key="11">
    <source>
        <dbReference type="Proteomes" id="UP000035009"/>
    </source>
</evidence>
<evidence type="ECO:0000256" key="6">
    <source>
        <dbReference type="ARBA" id="ARBA00022840"/>
    </source>
</evidence>
<dbReference type="PROSITE" id="PS00107">
    <property type="entry name" value="PROTEIN_KINASE_ATP"/>
    <property type="match status" value="1"/>
</dbReference>
<keyword evidence="8" id="KW-0812">Transmembrane</keyword>
<dbReference type="InterPro" id="IPR011009">
    <property type="entry name" value="Kinase-like_dom_sf"/>
</dbReference>
<keyword evidence="4 7" id="KW-0547">Nucleotide-binding</keyword>
<feature type="binding site" evidence="7">
    <location>
        <position position="43"/>
    </location>
    <ligand>
        <name>ATP</name>
        <dbReference type="ChEBI" id="CHEBI:30616"/>
    </ligand>
</feature>
<evidence type="ECO:0000256" key="1">
    <source>
        <dbReference type="ARBA" id="ARBA00012513"/>
    </source>
</evidence>
<keyword evidence="6 7" id="KW-0067">ATP-binding</keyword>
<dbReference type="InterPro" id="IPR008271">
    <property type="entry name" value="Ser/Thr_kinase_AS"/>
</dbReference>
<dbReference type="eggNOG" id="COG0515">
    <property type="taxonomic scope" value="Bacteria"/>
</dbReference>
<keyword evidence="5 10" id="KW-0418">Kinase</keyword>
<evidence type="ECO:0000313" key="10">
    <source>
        <dbReference type="EMBL" id="GAC81328.1"/>
    </source>
</evidence>
<dbReference type="Pfam" id="PF00069">
    <property type="entry name" value="Pkinase"/>
    <property type="match status" value="1"/>
</dbReference>
<name>M3VC36_GORML</name>
<feature type="transmembrane region" description="Helical" evidence="8">
    <location>
        <begin position="345"/>
        <end position="369"/>
    </location>
</feature>
<keyword evidence="2 10" id="KW-0723">Serine/threonine-protein kinase</keyword>
<gene>
    <name evidence="10" type="ORF">GM1_032_00280</name>
</gene>
<dbReference type="CDD" id="cd14014">
    <property type="entry name" value="STKc_PknB_like"/>
    <property type="match status" value="1"/>
</dbReference>
<keyword evidence="3" id="KW-0808">Transferase</keyword>
<evidence type="ECO:0000256" key="8">
    <source>
        <dbReference type="SAM" id="Phobius"/>
    </source>
</evidence>
<reference evidence="10 11" key="1">
    <citation type="submission" date="2013-02" db="EMBL/GenBank/DDBJ databases">
        <title>Whole genome shotgun sequence of Gordonia malaquae NBRC 108250.</title>
        <authorList>
            <person name="Yoshida I."/>
            <person name="Hosoyama A."/>
            <person name="Tsuchikane K."/>
            <person name="Ando Y."/>
            <person name="Baba S."/>
            <person name="Ohji S."/>
            <person name="Hamada M."/>
            <person name="Tamura T."/>
            <person name="Yamazoe A."/>
            <person name="Yamazaki S."/>
            <person name="Fujita N."/>
        </authorList>
    </citation>
    <scope>NUCLEOTIDE SEQUENCE [LARGE SCALE GENOMIC DNA]</scope>
    <source>
        <strain evidence="10 11">NBRC 108250</strain>
    </source>
</reference>
<dbReference type="PROSITE" id="PS00108">
    <property type="entry name" value="PROTEIN_KINASE_ST"/>
    <property type="match status" value="1"/>
</dbReference>
<accession>M3VC36</accession>
<dbReference type="InterPro" id="IPR017441">
    <property type="entry name" value="Protein_kinase_ATP_BS"/>
</dbReference>
<dbReference type="InterPro" id="IPR000719">
    <property type="entry name" value="Prot_kinase_dom"/>
</dbReference>
<dbReference type="Gene3D" id="3.30.200.20">
    <property type="entry name" value="Phosphorylase Kinase, domain 1"/>
    <property type="match status" value="1"/>
</dbReference>
<keyword evidence="11" id="KW-1185">Reference proteome</keyword>
<evidence type="ECO:0000256" key="4">
    <source>
        <dbReference type="ARBA" id="ARBA00022741"/>
    </source>
</evidence>
<dbReference type="EMBL" id="BAOP01000032">
    <property type="protein sequence ID" value="GAC81328.1"/>
    <property type="molecule type" value="Genomic_DNA"/>
</dbReference>
<dbReference type="AlphaFoldDB" id="M3VC36"/>
<keyword evidence="8" id="KW-1133">Transmembrane helix</keyword>
<dbReference type="EC" id="2.7.11.1" evidence="1"/>
<evidence type="ECO:0000259" key="9">
    <source>
        <dbReference type="PROSITE" id="PS50011"/>
    </source>
</evidence>
<organism evidence="10 11">
    <name type="scientific">Gordonia malaquae NBRC 108250</name>
    <dbReference type="NCBI Taxonomy" id="1223542"/>
    <lineage>
        <taxon>Bacteria</taxon>
        <taxon>Bacillati</taxon>
        <taxon>Actinomycetota</taxon>
        <taxon>Actinomycetes</taxon>
        <taxon>Mycobacteriales</taxon>
        <taxon>Gordoniaceae</taxon>
        <taxon>Gordonia</taxon>
    </lineage>
</organism>
<keyword evidence="8" id="KW-0472">Membrane</keyword>
<comment type="caution">
    <text evidence="10">The sequence shown here is derived from an EMBL/GenBank/DDBJ whole genome shotgun (WGS) entry which is preliminary data.</text>
</comment>
<feature type="domain" description="Protein kinase" evidence="9">
    <location>
        <begin position="14"/>
        <end position="283"/>
    </location>
</feature>
<protein>
    <recommendedName>
        <fullName evidence="1">non-specific serine/threonine protein kinase</fullName>
        <ecNumber evidence="1">2.7.11.1</ecNumber>
    </recommendedName>
</protein>
<dbReference type="SUPFAM" id="SSF56112">
    <property type="entry name" value="Protein kinase-like (PK-like)"/>
    <property type="match status" value="1"/>
</dbReference>
<dbReference type="STRING" id="410332.SAMN04488550_1243"/>
<sequence>MIVDMNEDSDFGPYRLGAVIGRGGMGQVYRAFDTARDREVALKLLKTELAEDETYKERFRRESQAVAKLGEPHIIPIHDYGEIDGVLFLDMRLVDGRDLRAGLRTDGAMAPEDAVAIIEQVAAALDAAHSAGLVHRDVKPENVLVTSAGFAYLVDFGIAHHEGDAHLTRTGTAVGSIAYMAPEQLDNVPVGPASDVYSLAAVLFELLTARQPYPGDSVSAVVKATVLNAVPAPSAFSPNVPPALDAVVRRGLAKEPGQRFGSAGELAAAARAALSGAPADPAFNRTMVGPSLVKRQATESHAPTEHISYSGPHGYPGQQVFTGPQGYPSGPGYPVQYGEPGRNRALHIVLAVLIGLLIASLIGLGVYWVGFRDSSDSNASPSSTTTVVQTVQPAPTTTVIPTPPPGTSSCGGGVGVAGGVTTCAFAANVGAAYLSSGVKGDARTVVASSPVTGMSYTMSCTPETGVVVCRGGNNAVVVIY</sequence>
<dbReference type="SMART" id="SM00220">
    <property type="entry name" value="S_TKc"/>
    <property type="match status" value="1"/>
</dbReference>
<dbReference type="Proteomes" id="UP000035009">
    <property type="component" value="Unassembled WGS sequence"/>
</dbReference>
<evidence type="ECO:0000256" key="5">
    <source>
        <dbReference type="ARBA" id="ARBA00022777"/>
    </source>
</evidence>
<dbReference type="PANTHER" id="PTHR43289:SF6">
    <property type="entry name" value="SERINE_THREONINE-PROTEIN KINASE NEKL-3"/>
    <property type="match status" value="1"/>
</dbReference>
<dbReference type="PROSITE" id="PS50011">
    <property type="entry name" value="PROTEIN_KINASE_DOM"/>
    <property type="match status" value="1"/>
</dbReference>
<dbReference type="GO" id="GO:0005524">
    <property type="term" value="F:ATP binding"/>
    <property type="evidence" value="ECO:0007669"/>
    <property type="project" value="UniProtKB-UniRule"/>
</dbReference>
<dbReference type="FunFam" id="1.10.510.10:FF:000021">
    <property type="entry name" value="Serine/threonine protein kinase"/>
    <property type="match status" value="1"/>
</dbReference>
<evidence type="ECO:0000256" key="7">
    <source>
        <dbReference type="PROSITE-ProRule" id="PRU10141"/>
    </source>
</evidence>